<evidence type="ECO:0000313" key="1">
    <source>
        <dbReference type="EMBL" id="GAJ04326.1"/>
    </source>
</evidence>
<sequence length="240" mass="28045">VDISGMTNFLILLTLHMINETFHSKEIFVLYAEAQDYYPKKDEMDKILKLVERRENGDIKKLSKKLGTSGARETLIPPDFKGYFKEDYPICLIFFAGYEPSRAIGLIETYRPNLIIACYGRSPHEHFKQRTEFSKNLHEEFEVFKQYRHVDMEVSTFHIQEIVSKLEEIYASADNEGEILYEKYNIAISPQCSKLQAIGTYLFRLSHPDVQVVFCLPGSYNPKRYSKGTGEMWMYELPFC</sequence>
<organism evidence="1">
    <name type="scientific">marine sediment metagenome</name>
    <dbReference type="NCBI Taxonomy" id="412755"/>
    <lineage>
        <taxon>unclassified sequences</taxon>
        <taxon>metagenomes</taxon>
        <taxon>ecological metagenomes</taxon>
    </lineage>
</organism>
<name>X1UWP9_9ZZZZ</name>
<protein>
    <submittedName>
        <fullName evidence="1">Uncharacterized protein</fullName>
    </submittedName>
</protein>
<gene>
    <name evidence="1" type="ORF">S12H4_44804</name>
</gene>
<dbReference type="AlphaFoldDB" id="X1UWP9"/>
<feature type="non-terminal residue" evidence="1">
    <location>
        <position position="1"/>
    </location>
</feature>
<accession>X1UWP9</accession>
<comment type="caution">
    <text evidence="1">The sequence shown here is derived from an EMBL/GenBank/DDBJ whole genome shotgun (WGS) entry which is preliminary data.</text>
</comment>
<proteinExistence type="predicted"/>
<reference evidence="1" key="1">
    <citation type="journal article" date="2014" name="Front. Microbiol.">
        <title>High frequency of phylogenetically diverse reductive dehalogenase-homologous genes in deep subseafloor sedimentary metagenomes.</title>
        <authorList>
            <person name="Kawai M."/>
            <person name="Futagami T."/>
            <person name="Toyoda A."/>
            <person name="Takaki Y."/>
            <person name="Nishi S."/>
            <person name="Hori S."/>
            <person name="Arai W."/>
            <person name="Tsubouchi T."/>
            <person name="Morono Y."/>
            <person name="Uchiyama I."/>
            <person name="Ito T."/>
            <person name="Fujiyama A."/>
            <person name="Inagaki F."/>
            <person name="Takami H."/>
        </authorList>
    </citation>
    <scope>NUCLEOTIDE SEQUENCE</scope>
    <source>
        <strain evidence="1">Expedition CK06-06</strain>
    </source>
</reference>
<dbReference type="EMBL" id="BARW01027639">
    <property type="protein sequence ID" value="GAJ04326.1"/>
    <property type="molecule type" value="Genomic_DNA"/>
</dbReference>